<dbReference type="RefSeq" id="WP_089283073.1">
    <property type="nucleotide sequence ID" value="NZ_FZOJ01000010.1"/>
</dbReference>
<dbReference type="SUPFAM" id="SSF55383">
    <property type="entry name" value="Copper amine oxidase, domain N"/>
    <property type="match status" value="1"/>
</dbReference>
<evidence type="ECO:0000313" key="5">
    <source>
        <dbReference type="Proteomes" id="UP000198304"/>
    </source>
</evidence>
<feature type="region of interest" description="Disordered" evidence="1">
    <location>
        <begin position="107"/>
        <end position="131"/>
    </location>
</feature>
<feature type="compositionally biased region" description="Acidic residues" evidence="1">
    <location>
        <begin position="111"/>
        <end position="125"/>
    </location>
</feature>
<dbReference type="AlphaFoldDB" id="A0A239EH35"/>
<keyword evidence="2" id="KW-0812">Transmembrane</keyword>
<evidence type="ECO:0000259" key="3">
    <source>
        <dbReference type="Pfam" id="PF07833"/>
    </source>
</evidence>
<protein>
    <submittedName>
        <fullName evidence="4">Copper amine oxidase N-terminal domain-containing protein</fullName>
    </submittedName>
</protein>
<evidence type="ECO:0000256" key="1">
    <source>
        <dbReference type="SAM" id="MobiDB-lite"/>
    </source>
</evidence>
<sequence length="256" mass="29649">MLNKKLFSIKIRYLIIGIVIGVSIMSSALVFANTPITAWVASNIGFYFNDQFTELPQGYDVILHNGRVYTPARFVAEELGAEVVWDEATNRIYINYEEIVPEVPSEKAIDIDEEKEEKETETETEETQKRKKNYQKLPINITAEDGRIAVTSVSFDNNETIVYIEVEGRKNYPIQLDQSAARIETEEEIYRQSELQRTANPVDTKWYNDIRDEERVTGWIKFPPMPEDTKEMTLYLEIFRNDGSKKTTELELDIAL</sequence>
<dbReference type="EMBL" id="FZOJ01000010">
    <property type="protein sequence ID" value="SNS43947.1"/>
    <property type="molecule type" value="Genomic_DNA"/>
</dbReference>
<evidence type="ECO:0000313" key="4">
    <source>
        <dbReference type="EMBL" id="SNS43947.1"/>
    </source>
</evidence>
<keyword evidence="5" id="KW-1185">Reference proteome</keyword>
<dbReference type="OrthoDB" id="9783944at2"/>
<accession>A0A239EH35</accession>
<evidence type="ECO:0000256" key="2">
    <source>
        <dbReference type="SAM" id="Phobius"/>
    </source>
</evidence>
<proteinExistence type="predicted"/>
<dbReference type="InterPro" id="IPR012854">
    <property type="entry name" value="Cu_amine_oxidase-like_N"/>
</dbReference>
<keyword evidence="2" id="KW-1133">Transmembrane helix</keyword>
<organism evidence="4 5">
    <name type="scientific">Anaerovirgula multivorans</name>
    <dbReference type="NCBI Taxonomy" id="312168"/>
    <lineage>
        <taxon>Bacteria</taxon>
        <taxon>Bacillati</taxon>
        <taxon>Bacillota</taxon>
        <taxon>Clostridia</taxon>
        <taxon>Peptostreptococcales</taxon>
        <taxon>Natronincolaceae</taxon>
        <taxon>Anaerovirgula</taxon>
    </lineage>
</organism>
<name>A0A239EH35_9FIRM</name>
<feature type="transmembrane region" description="Helical" evidence="2">
    <location>
        <begin position="12"/>
        <end position="32"/>
    </location>
</feature>
<feature type="domain" description="Copper amine oxidase-like N-terminal" evidence="3">
    <location>
        <begin position="63"/>
        <end position="94"/>
    </location>
</feature>
<dbReference type="Pfam" id="PF07833">
    <property type="entry name" value="Cu_amine_oxidN1"/>
    <property type="match status" value="1"/>
</dbReference>
<reference evidence="4 5" key="1">
    <citation type="submission" date="2017-06" db="EMBL/GenBank/DDBJ databases">
        <authorList>
            <person name="Kim H.J."/>
            <person name="Triplett B.A."/>
        </authorList>
    </citation>
    <scope>NUCLEOTIDE SEQUENCE [LARGE SCALE GENOMIC DNA]</scope>
    <source>
        <strain evidence="4 5">SCA</strain>
    </source>
</reference>
<dbReference type="Proteomes" id="UP000198304">
    <property type="component" value="Unassembled WGS sequence"/>
</dbReference>
<dbReference type="InterPro" id="IPR036582">
    <property type="entry name" value="Mao_N_sf"/>
</dbReference>
<keyword evidence="2" id="KW-0472">Membrane</keyword>
<gene>
    <name evidence="4" type="ORF">SAMN05446037_101032</name>
</gene>